<protein>
    <submittedName>
        <fullName evidence="1">Uncharacterized protein</fullName>
    </submittedName>
</protein>
<proteinExistence type="predicted"/>
<dbReference type="Proteomes" id="UP001469553">
    <property type="component" value="Unassembled WGS sequence"/>
</dbReference>
<reference evidence="1 2" key="1">
    <citation type="submission" date="2021-06" db="EMBL/GenBank/DDBJ databases">
        <authorList>
            <person name="Palmer J.M."/>
        </authorList>
    </citation>
    <scope>NUCLEOTIDE SEQUENCE [LARGE SCALE GENOMIC DNA]</scope>
    <source>
        <strain evidence="1 2">AS_MEX2019</strain>
        <tissue evidence="1">Muscle</tissue>
    </source>
</reference>
<keyword evidence="2" id="KW-1185">Reference proteome</keyword>
<gene>
    <name evidence="1" type="ORF">AMECASPLE_002778</name>
</gene>
<dbReference type="EMBL" id="JAHRIP010056532">
    <property type="protein sequence ID" value="MEQ2302073.1"/>
    <property type="molecule type" value="Genomic_DNA"/>
</dbReference>
<sequence>MNNWSDLRLFIKSKDTTGPYTTISHPPIHTLTVVGFVVDTSALTPGPLTAISRKGGESEAAFLTGVCS</sequence>
<name>A0ABV0Z9F9_9TELE</name>
<organism evidence="1 2">
    <name type="scientific">Ameca splendens</name>
    <dbReference type="NCBI Taxonomy" id="208324"/>
    <lineage>
        <taxon>Eukaryota</taxon>
        <taxon>Metazoa</taxon>
        <taxon>Chordata</taxon>
        <taxon>Craniata</taxon>
        <taxon>Vertebrata</taxon>
        <taxon>Euteleostomi</taxon>
        <taxon>Actinopterygii</taxon>
        <taxon>Neopterygii</taxon>
        <taxon>Teleostei</taxon>
        <taxon>Neoteleostei</taxon>
        <taxon>Acanthomorphata</taxon>
        <taxon>Ovalentaria</taxon>
        <taxon>Atherinomorphae</taxon>
        <taxon>Cyprinodontiformes</taxon>
        <taxon>Goodeidae</taxon>
        <taxon>Ameca</taxon>
    </lineage>
</organism>
<accession>A0ABV0Z9F9</accession>
<comment type="caution">
    <text evidence="1">The sequence shown here is derived from an EMBL/GenBank/DDBJ whole genome shotgun (WGS) entry which is preliminary data.</text>
</comment>
<evidence type="ECO:0000313" key="2">
    <source>
        <dbReference type="Proteomes" id="UP001469553"/>
    </source>
</evidence>
<evidence type="ECO:0000313" key="1">
    <source>
        <dbReference type="EMBL" id="MEQ2302073.1"/>
    </source>
</evidence>